<evidence type="ECO:0000313" key="9">
    <source>
        <dbReference type="EMBL" id="PTQ75299.1"/>
    </source>
</evidence>
<keyword evidence="4" id="KW-1003">Cell membrane</keyword>
<dbReference type="Pfam" id="PF00005">
    <property type="entry name" value="ABC_tran"/>
    <property type="match status" value="1"/>
</dbReference>
<keyword evidence="5" id="KW-0547">Nucleotide-binding</keyword>
<dbReference type="Proteomes" id="UP000244077">
    <property type="component" value="Unassembled WGS sequence"/>
</dbReference>
<dbReference type="GO" id="GO:0015833">
    <property type="term" value="P:peptide transport"/>
    <property type="evidence" value="ECO:0007669"/>
    <property type="project" value="InterPro"/>
</dbReference>
<evidence type="ECO:0000259" key="8">
    <source>
        <dbReference type="PROSITE" id="PS50893"/>
    </source>
</evidence>
<comment type="subcellular location">
    <subcellularLocation>
        <location evidence="1">Cell inner membrane</location>
        <topology evidence="1">Peripheral membrane protein</topology>
    </subcellularLocation>
</comment>
<gene>
    <name evidence="9" type="ORF">C8N42_102219</name>
</gene>
<dbReference type="GO" id="GO:0005524">
    <property type="term" value="F:ATP binding"/>
    <property type="evidence" value="ECO:0007669"/>
    <property type="project" value="UniProtKB-KW"/>
</dbReference>
<dbReference type="Gene3D" id="3.40.50.300">
    <property type="entry name" value="P-loop containing nucleotide triphosphate hydrolases"/>
    <property type="match status" value="1"/>
</dbReference>
<dbReference type="PROSITE" id="PS00211">
    <property type="entry name" value="ABC_TRANSPORTER_1"/>
    <property type="match status" value="1"/>
</dbReference>
<reference evidence="9 10" key="1">
    <citation type="submission" date="2018-04" db="EMBL/GenBank/DDBJ databases">
        <title>Genomic Encyclopedia of Archaeal and Bacterial Type Strains, Phase II (KMG-II): from individual species to whole genera.</title>
        <authorList>
            <person name="Goeker M."/>
        </authorList>
    </citation>
    <scope>NUCLEOTIDE SEQUENCE [LARGE SCALE GENOMIC DNA]</scope>
    <source>
        <strain evidence="9 10">DSM 100434</strain>
    </source>
</reference>
<sequence length="331" mass="36132">MSLLSLDGLVTEFGSGASAVRAVNGLNLEIQPGEIVALVGESGCGKSATSYSISGLLPEGRGRVKGGTIKLNGREIQNLPERKMRKIRGREISMIFQEPMTALNPTMTIGAQVAEPLEIHYGLSPRVARARALDILRQVNLPYPEDKMRAYPHQLSGGQRQRVVIALALIAEPQLIIADEPTTALDVTVQAQILSVLREINERNGTAILLITHDFGVVAEIAHRVVVMYAGYKVEEGRVEDIFDRPRHPYTKALLASMPRLGTSLTASQEDEHVRIAGIPGIVEHFEPGRRGCIFSGRCEHATEFCFKDVPPLSTTSENQSVACHNSEEPE</sequence>
<protein>
    <submittedName>
        <fullName evidence="9">Peptide/nickel transport system ATP-binding protein</fullName>
    </submittedName>
</protein>
<keyword evidence="10" id="KW-1185">Reference proteome</keyword>
<dbReference type="InterPro" id="IPR003593">
    <property type="entry name" value="AAA+_ATPase"/>
</dbReference>
<comment type="similarity">
    <text evidence="2">Belongs to the ABC transporter superfamily.</text>
</comment>
<dbReference type="EMBL" id="QAOH01000002">
    <property type="protein sequence ID" value="PTQ75299.1"/>
    <property type="molecule type" value="Genomic_DNA"/>
</dbReference>
<dbReference type="PANTHER" id="PTHR43297">
    <property type="entry name" value="OLIGOPEPTIDE TRANSPORT ATP-BINDING PROTEIN APPD"/>
    <property type="match status" value="1"/>
</dbReference>
<dbReference type="SUPFAM" id="SSF52540">
    <property type="entry name" value="P-loop containing nucleoside triphosphate hydrolases"/>
    <property type="match status" value="1"/>
</dbReference>
<dbReference type="PROSITE" id="PS50893">
    <property type="entry name" value="ABC_TRANSPORTER_2"/>
    <property type="match status" value="1"/>
</dbReference>
<dbReference type="PANTHER" id="PTHR43297:SF2">
    <property type="entry name" value="DIPEPTIDE TRANSPORT ATP-BINDING PROTEIN DPPD"/>
    <property type="match status" value="1"/>
</dbReference>
<dbReference type="NCBIfam" id="TIGR01727">
    <property type="entry name" value="oligo_HPY"/>
    <property type="match status" value="1"/>
</dbReference>
<evidence type="ECO:0000256" key="3">
    <source>
        <dbReference type="ARBA" id="ARBA00022448"/>
    </source>
</evidence>
<dbReference type="OrthoDB" id="9782308at2"/>
<dbReference type="GO" id="GO:0016887">
    <property type="term" value="F:ATP hydrolysis activity"/>
    <property type="evidence" value="ECO:0007669"/>
    <property type="project" value="InterPro"/>
</dbReference>
<name>A0A2T5HUM9_9RHOB</name>
<dbReference type="Pfam" id="PF08352">
    <property type="entry name" value="oligo_HPY"/>
    <property type="match status" value="1"/>
</dbReference>
<dbReference type="InterPro" id="IPR013563">
    <property type="entry name" value="Oligopep_ABC_C"/>
</dbReference>
<keyword evidence="3" id="KW-0813">Transport</keyword>
<keyword evidence="7" id="KW-0472">Membrane</keyword>
<proteinExistence type="inferred from homology"/>
<organism evidence="9 10">
    <name type="scientific">Celeribacter persicus</name>
    <dbReference type="NCBI Taxonomy" id="1651082"/>
    <lineage>
        <taxon>Bacteria</taxon>
        <taxon>Pseudomonadati</taxon>
        <taxon>Pseudomonadota</taxon>
        <taxon>Alphaproteobacteria</taxon>
        <taxon>Rhodobacterales</taxon>
        <taxon>Roseobacteraceae</taxon>
        <taxon>Celeribacter</taxon>
    </lineage>
</organism>
<evidence type="ECO:0000256" key="2">
    <source>
        <dbReference type="ARBA" id="ARBA00005417"/>
    </source>
</evidence>
<dbReference type="InterPro" id="IPR027417">
    <property type="entry name" value="P-loop_NTPase"/>
</dbReference>
<feature type="domain" description="ABC transporter" evidence="8">
    <location>
        <begin position="4"/>
        <end position="255"/>
    </location>
</feature>
<dbReference type="InterPro" id="IPR003439">
    <property type="entry name" value="ABC_transporter-like_ATP-bd"/>
</dbReference>
<evidence type="ECO:0000256" key="1">
    <source>
        <dbReference type="ARBA" id="ARBA00004417"/>
    </source>
</evidence>
<evidence type="ECO:0000256" key="5">
    <source>
        <dbReference type="ARBA" id="ARBA00022741"/>
    </source>
</evidence>
<dbReference type="FunFam" id="3.40.50.300:FF:000016">
    <property type="entry name" value="Oligopeptide ABC transporter ATP-binding component"/>
    <property type="match status" value="1"/>
</dbReference>
<evidence type="ECO:0000256" key="6">
    <source>
        <dbReference type="ARBA" id="ARBA00022840"/>
    </source>
</evidence>
<dbReference type="InterPro" id="IPR017871">
    <property type="entry name" value="ABC_transporter-like_CS"/>
</dbReference>
<accession>A0A2T5HUM9</accession>
<evidence type="ECO:0000313" key="10">
    <source>
        <dbReference type="Proteomes" id="UP000244077"/>
    </source>
</evidence>
<comment type="caution">
    <text evidence="9">The sequence shown here is derived from an EMBL/GenBank/DDBJ whole genome shotgun (WGS) entry which is preliminary data.</text>
</comment>
<dbReference type="CDD" id="cd03257">
    <property type="entry name" value="ABC_NikE_OppD_transporters"/>
    <property type="match status" value="1"/>
</dbReference>
<dbReference type="InterPro" id="IPR050388">
    <property type="entry name" value="ABC_Ni/Peptide_Import"/>
</dbReference>
<dbReference type="RefSeq" id="WP_107815275.1">
    <property type="nucleotide sequence ID" value="NZ_QAOH01000002.1"/>
</dbReference>
<keyword evidence="6 9" id="KW-0067">ATP-binding</keyword>
<evidence type="ECO:0000256" key="4">
    <source>
        <dbReference type="ARBA" id="ARBA00022475"/>
    </source>
</evidence>
<evidence type="ECO:0000256" key="7">
    <source>
        <dbReference type="ARBA" id="ARBA00023136"/>
    </source>
</evidence>
<dbReference type="GO" id="GO:0055085">
    <property type="term" value="P:transmembrane transport"/>
    <property type="evidence" value="ECO:0007669"/>
    <property type="project" value="UniProtKB-ARBA"/>
</dbReference>
<dbReference type="SMART" id="SM00382">
    <property type="entry name" value="AAA"/>
    <property type="match status" value="1"/>
</dbReference>
<dbReference type="AlphaFoldDB" id="A0A2T5HUM9"/>
<dbReference type="GO" id="GO:0005886">
    <property type="term" value="C:plasma membrane"/>
    <property type="evidence" value="ECO:0007669"/>
    <property type="project" value="UniProtKB-SubCell"/>
</dbReference>